<sequence length="1101" mass="119578">MNQRTVLWGSVTPLRAQDERDRELEQQRVQQQQRQQQTQQQQQQQHQNDVAGVLRRNQACLACRRRKLKCDAIRPHCSTCVRSHKHMARTAPHTNPVLSCDYDDGNGPNERPYQPPSPHSASPVEEEGETNRKKRKSNAGEGGKKKRDTEAERDSGSSSVQDQINSATQSRRTSDARYPPPISTSQQFNRGEAISAESPTSFLDMLSAAATEQAPGAAGLGSAGLRAGVNGTAMMNGATGTYIPPPRPAESPYHTGFTPSFSYGGVMEDSRPQPVHQVSAESSVSGHSVHASISPYDNSGPSEPIALTPSGVFNFSPGPPEPVNYESMPLPDANGMIQPSTRPSGPWMGIETIPIDPMLNPSMMPPPMEIPRGVPMETYAQPVEVDLQQQMLMDLFWPGWPPGLPEPHIVNELIDVFFDRVSSLPRMLLRSRFMTRMTLPPTHSNFPHPSLLHSICAIAVNWCAPAIYEASTVARKLNGKSGSDLSFSAWQSGLAKEMVHDGLNTGSRMFDVVRAMMILSRLFIDDTRMLECWAYHGLVARMILPLGLNVRSAELSLKSVMLPPPQDSVEREERRGAMWFAFYHDTVSSAASGWGSSIALDELTVPLPCSVKDFESGLKDIPSNPQDAESSDLFTHHPVVDPFVLCLKACIIMNRVTRFARKWKNRHLREDDDFAGMQRPEFRELANNIACLQMSFPYELRNPCQTDNQRKIDIDLIVAHMLPFAATIILYEPFADVTDSSDAAARRILAAAQAIVGIVQQLATAAAEGTSNALTVMHSAASICLVTAARTSLLFYRNALNIGDERLAASLRSDVEMNRMALEQFGLRFKIGHHHAQLVAYFLDRATYPTYEKLISHYPDHPRPGAPPLTPNSDFGICVLNALNIKRGFWRIKRDQVYRTNSNTTSAAGRSPFETTPGSSGNGNGDMPMPQGCSGGFGGARFETESPQHPYSGLQSVSGNGGGSGVGSGSWSNTMADTSVGQAEGLTEFVGVQTSGPGIGQSRSASTSSSSKAYPSGGNIYEIQPDGSRPVFGKMRGDGVTGVGVTLMTPGDAFGGGPTGVKQSSTELEGGKRSEEYTAQSAAWFLAPEPGGQYRGSSGAQ</sequence>
<evidence type="ECO:0000256" key="8">
    <source>
        <dbReference type="SAM" id="MobiDB-lite"/>
    </source>
</evidence>
<dbReference type="CDD" id="cd00067">
    <property type="entry name" value="GAL4"/>
    <property type="match status" value="1"/>
</dbReference>
<feature type="region of interest" description="Disordered" evidence="8">
    <location>
        <begin position="901"/>
        <end position="976"/>
    </location>
</feature>
<dbReference type="InterPro" id="IPR051615">
    <property type="entry name" value="Transcr_Regulatory_Elem"/>
</dbReference>
<keyword evidence="3" id="KW-0862">Zinc</keyword>
<dbReference type="SUPFAM" id="SSF57701">
    <property type="entry name" value="Zn2/Cys6 DNA-binding domain"/>
    <property type="match status" value="1"/>
</dbReference>
<dbReference type="PANTHER" id="PTHR31313:SF81">
    <property type="entry name" value="TY1 ENHANCER ACTIVATOR"/>
    <property type="match status" value="1"/>
</dbReference>
<dbReference type="GO" id="GO:0005634">
    <property type="term" value="C:nucleus"/>
    <property type="evidence" value="ECO:0007669"/>
    <property type="project" value="UniProtKB-SubCell"/>
</dbReference>
<feature type="compositionally biased region" description="Basic and acidic residues" evidence="8">
    <location>
        <begin position="16"/>
        <end position="26"/>
    </location>
</feature>
<evidence type="ECO:0000256" key="2">
    <source>
        <dbReference type="ARBA" id="ARBA00022723"/>
    </source>
</evidence>
<feature type="compositionally biased region" description="Low complexity" evidence="8">
    <location>
        <begin position="27"/>
        <end position="47"/>
    </location>
</feature>
<dbReference type="AlphaFoldDB" id="A0AA38HBX6"/>
<dbReference type="GO" id="GO:0003677">
    <property type="term" value="F:DNA binding"/>
    <property type="evidence" value="ECO:0007669"/>
    <property type="project" value="UniProtKB-KW"/>
</dbReference>
<dbReference type="SMART" id="SM00906">
    <property type="entry name" value="Fungal_trans"/>
    <property type="match status" value="1"/>
</dbReference>
<evidence type="ECO:0000256" key="4">
    <source>
        <dbReference type="ARBA" id="ARBA00023015"/>
    </source>
</evidence>
<keyword evidence="7" id="KW-0539">Nucleus</keyword>
<evidence type="ECO:0000256" key="1">
    <source>
        <dbReference type="ARBA" id="ARBA00004123"/>
    </source>
</evidence>
<evidence type="ECO:0000256" key="3">
    <source>
        <dbReference type="ARBA" id="ARBA00022833"/>
    </source>
</evidence>
<reference evidence="10" key="1">
    <citation type="journal article" date="2022" name="G3 (Bethesda)">
        <title>High quality genome of the basidiomycete yeast Dioszegia hungarica PDD-24b-2 isolated from cloud water.</title>
        <authorList>
            <person name="Jarrige D."/>
            <person name="Haridas S."/>
            <person name="Bleykasten-Grosshans C."/>
            <person name="Joly M."/>
            <person name="Nadalig T."/>
            <person name="Sancelme M."/>
            <person name="Vuilleumier S."/>
            <person name="Grigoriev I.V."/>
            <person name="Amato P."/>
            <person name="Bringel F."/>
        </authorList>
    </citation>
    <scope>NUCLEOTIDE SEQUENCE</scope>
    <source>
        <strain evidence="10">PDD-24b-2</strain>
    </source>
</reference>
<gene>
    <name evidence="10" type="ORF">MKK02DRAFT_23185</name>
</gene>
<keyword evidence="4" id="KW-0805">Transcription regulation</keyword>
<dbReference type="InterPro" id="IPR007219">
    <property type="entry name" value="XnlR_reg_dom"/>
</dbReference>
<dbReference type="GO" id="GO:0008270">
    <property type="term" value="F:zinc ion binding"/>
    <property type="evidence" value="ECO:0007669"/>
    <property type="project" value="InterPro"/>
</dbReference>
<dbReference type="Pfam" id="PF00172">
    <property type="entry name" value="Zn_clus"/>
    <property type="match status" value="1"/>
</dbReference>
<dbReference type="GeneID" id="77725885"/>
<dbReference type="EMBL" id="JAKWFO010000003">
    <property type="protein sequence ID" value="KAI9638618.1"/>
    <property type="molecule type" value="Genomic_DNA"/>
</dbReference>
<dbReference type="InterPro" id="IPR001138">
    <property type="entry name" value="Zn2Cys6_DnaBD"/>
</dbReference>
<accession>A0AA38HBX6</accession>
<evidence type="ECO:0000256" key="6">
    <source>
        <dbReference type="ARBA" id="ARBA00023163"/>
    </source>
</evidence>
<dbReference type="CDD" id="cd12148">
    <property type="entry name" value="fungal_TF_MHR"/>
    <property type="match status" value="1"/>
</dbReference>
<dbReference type="InterPro" id="IPR036864">
    <property type="entry name" value="Zn2-C6_fun-type_DNA-bd_sf"/>
</dbReference>
<keyword evidence="5" id="KW-0238">DNA-binding</keyword>
<evidence type="ECO:0000256" key="5">
    <source>
        <dbReference type="ARBA" id="ARBA00023125"/>
    </source>
</evidence>
<evidence type="ECO:0000313" key="11">
    <source>
        <dbReference type="Proteomes" id="UP001164286"/>
    </source>
</evidence>
<name>A0AA38HBX6_9TREE</name>
<feature type="region of interest" description="Disordered" evidence="8">
    <location>
        <begin position="85"/>
        <end position="191"/>
    </location>
</feature>
<dbReference type="GO" id="GO:0000981">
    <property type="term" value="F:DNA-binding transcription factor activity, RNA polymerase II-specific"/>
    <property type="evidence" value="ECO:0007669"/>
    <property type="project" value="InterPro"/>
</dbReference>
<proteinExistence type="predicted"/>
<dbReference type="Proteomes" id="UP001164286">
    <property type="component" value="Unassembled WGS sequence"/>
</dbReference>
<comment type="caution">
    <text evidence="10">The sequence shown here is derived from an EMBL/GenBank/DDBJ whole genome shotgun (WGS) entry which is preliminary data.</text>
</comment>
<keyword evidence="11" id="KW-1185">Reference proteome</keyword>
<feature type="compositionally biased region" description="Low complexity" evidence="8">
    <location>
        <begin position="1002"/>
        <end position="1011"/>
    </location>
</feature>
<feature type="domain" description="Zn(2)-C6 fungal-type" evidence="9">
    <location>
        <begin position="59"/>
        <end position="102"/>
    </location>
</feature>
<protein>
    <recommendedName>
        <fullName evidence="9">Zn(2)-C6 fungal-type domain-containing protein</fullName>
    </recommendedName>
</protein>
<keyword evidence="2" id="KW-0479">Metal-binding</keyword>
<comment type="subcellular location">
    <subcellularLocation>
        <location evidence="1">Nucleus</location>
    </subcellularLocation>
</comment>
<keyword evidence="6" id="KW-0804">Transcription</keyword>
<dbReference type="RefSeq" id="XP_052948395.1">
    <property type="nucleotide sequence ID" value="XM_053086684.1"/>
</dbReference>
<feature type="compositionally biased region" description="Polar residues" evidence="8">
    <location>
        <begin position="156"/>
        <end position="171"/>
    </location>
</feature>
<feature type="compositionally biased region" description="Gly residues" evidence="8">
    <location>
        <begin position="959"/>
        <end position="968"/>
    </location>
</feature>
<dbReference type="Gene3D" id="4.10.240.10">
    <property type="entry name" value="Zn(2)-C6 fungal-type DNA-binding domain"/>
    <property type="match status" value="1"/>
</dbReference>
<evidence type="ECO:0000256" key="7">
    <source>
        <dbReference type="ARBA" id="ARBA00023242"/>
    </source>
</evidence>
<feature type="region of interest" description="Disordered" evidence="8">
    <location>
        <begin position="1050"/>
        <end position="1072"/>
    </location>
</feature>
<dbReference type="SMART" id="SM00066">
    <property type="entry name" value="GAL4"/>
    <property type="match status" value="1"/>
</dbReference>
<dbReference type="PANTHER" id="PTHR31313">
    <property type="entry name" value="TY1 ENHANCER ACTIVATOR"/>
    <property type="match status" value="1"/>
</dbReference>
<evidence type="ECO:0000313" key="10">
    <source>
        <dbReference type="EMBL" id="KAI9638618.1"/>
    </source>
</evidence>
<organism evidence="10 11">
    <name type="scientific">Dioszegia hungarica</name>
    <dbReference type="NCBI Taxonomy" id="4972"/>
    <lineage>
        <taxon>Eukaryota</taxon>
        <taxon>Fungi</taxon>
        <taxon>Dikarya</taxon>
        <taxon>Basidiomycota</taxon>
        <taxon>Agaricomycotina</taxon>
        <taxon>Tremellomycetes</taxon>
        <taxon>Tremellales</taxon>
        <taxon>Bulleribasidiaceae</taxon>
        <taxon>Dioszegia</taxon>
    </lineage>
</organism>
<evidence type="ECO:0000259" key="9">
    <source>
        <dbReference type="PROSITE" id="PS50048"/>
    </source>
</evidence>
<dbReference type="GO" id="GO:0006351">
    <property type="term" value="P:DNA-templated transcription"/>
    <property type="evidence" value="ECO:0007669"/>
    <property type="project" value="InterPro"/>
</dbReference>
<feature type="compositionally biased region" description="Polar residues" evidence="8">
    <location>
        <begin position="901"/>
        <end position="919"/>
    </location>
</feature>
<dbReference type="Pfam" id="PF04082">
    <property type="entry name" value="Fungal_trans"/>
    <property type="match status" value="1"/>
</dbReference>
<feature type="region of interest" description="Disordered" evidence="8">
    <location>
        <begin position="1"/>
        <end position="50"/>
    </location>
</feature>
<dbReference type="PROSITE" id="PS50048">
    <property type="entry name" value="ZN2_CY6_FUNGAL_2"/>
    <property type="match status" value="1"/>
</dbReference>
<feature type="region of interest" description="Disordered" evidence="8">
    <location>
        <begin position="992"/>
        <end position="1035"/>
    </location>
</feature>